<keyword evidence="2" id="KW-0255">Endonuclease</keyword>
<dbReference type="Gene3D" id="3.90.1570.10">
    <property type="entry name" value="tt1808, chain A"/>
    <property type="match status" value="1"/>
</dbReference>
<dbReference type="EMBL" id="QNRR01000001">
    <property type="protein sequence ID" value="RBP47348.1"/>
    <property type="molecule type" value="Genomic_DNA"/>
</dbReference>
<feature type="domain" description="Putative restriction endonuclease" evidence="1">
    <location>
        <begin position="25"/>
        <end position="200"/>
    </location>
</feature>
<dbReference type="Proteomes" id="UP000253426">
    <property type="component" value="Unassembled WGS sequence"/>
</dbReference>
<proteinExistence type="predicted"/>
<dbReference type="InterPro" id="IPR011335">
    <property type="entry name" value="Restrct_endonuc-II-like"/>
</dbReference>
<dbReference type="InterPro" id="IPR008538">
    <property type="entry name" value="Uma2"/>
</dbReference>
<dbReference type="GO" id="GO:0004519">
    <property type="term" value="F:endonuclease activity"/>
    <property type="evidence" value="ECO:0007669"/>
    <property type="project" value="UniProtKB-KW"/>
</dbReference>
<accession>A0A366HVM8</accession>
<organism evidence="2 3">
    <name type="scientific">Roseimicrobium gellanilyticum</name>
    <dbReference type="NCBI Taxonomy" id="748857"/>
    <lineage>
        <taxon>Bacteria</taxon>
        <taxon>Pseudomonadati</taxon>
        <taxon>Verrucomicrobiota</taxon>
        <taxon>Verrucomicrobiia</taxon>
        <taxon>Verrucomicrobiales</taxon>
        <taxon>Verrucomicrobiaceae</taxon>
        <taxon>Roseimicrobium</taxon>
    </lineage>
</organism>
<dbReference type="Pfam" id="PF05685">
    <property type="entry name" value="Uma2"/>
    <property type="match status" value="1"/>
</dbReference>
<dbReference type="OrthoDB" id="9808428at2"/>
<keyword evidence="2" id="KW-0378">Hydrolase</keyword>
<dbReference type="CDD" id="cd06260">
    <property type="entry name" value="DUF820-like"/>
    <property type="match status" value="1"/>
</dbReference>
<dbReference type="RefSeq" id="WP_113956288.1">
    <property type="nucleotide sequence ID" value="NZ_QNRR01000001.1"/>
</dbReference>
<keyword evidence="3" id="KW-1185">Reference proteome</keyword>
<comment type="caution">
    <text evidence="2">The sequence shown here is derived from an EMBL/GenBank/DDBJ whole genome shotgun (WGS) entry which is preliminary data.</text>
</comment>
<dbReference type="InterPro" id="IPR012296">
    <property type="entry name" value="Nuclease_put_TT1808"/>
</dbReference>
<evidence type="ECO:0000313" key="3">
    <source>
        <dbReference type="Proteomes" id="UP000253426"/>
    </source>
</evidence>
<dbReference type="PANTHER" id="PTHR36558:SF1">
    <property type="entry name" value="RESTRICTION ENDONUCLEASE DOMAIN-CONTAINING PROTEIN-RELATED"/>
    <property type="match status" value="1"/>
</dbReference>
<evidence type="ECO:0000313" key="2">
    <source>
        <dbReference type="EMBL" id="RBP47348.1"/>
    </source>
</evidence>
<name>A0A366HVM8_9BACT</name>
<protein>
    <submittedName>
        <fullName evidence="2">Uma2 family endonuclease</fullName>
    </submittedName>
</protein>
<sequence length="231" mass="25976">MSTPARQPAPQAPKQVTRIGPMTMQEYLRRERESEFKHEYRDGYMIPVGEMLAMSGGTIPHSKIKVNLVTLLSTKLRGKKCQPYDSDLMVLLAHANKGTYPDASVFCEPLEVTEEEKNAPTNPSAIFEVLSSTTEAYDRGEKFEAYQQVSSMRLYVLISQSHPLVEVYERPEGGGPQWLYTAYARVEAIAKLPALGIEIPLADLYENVEFPPEDPLYTAMLREQEAAYAIP</sequence>
<keyword evidence="2" id="KW-0540">Nuclease</keyword>
<gene>
    <name evidence="2" type="ORF">DES53_101145</name>
</gene>
<dbReference type="AlphaFoldDB" id="A0A366HVM8"/>
<evidence type="ECO:0000259" key="1">
    <source>
        <dbReference type="Pfam" id="PF05685"/>
    </source>
</evidence>
<reference evidence="2 3" key="1">
    <citation type="submission" date="2018-06" db="EMBL/GenBank/DDBJ databases">
        <title>Genomic Encyclopedia of Type Strains, Phase IV (KMG-IV): sequencing the most valuable type-strain genomes for metagenomic binning, comparative biology and taxonomic classification.</title>
        <authorList>
            <person name="Goeker M."/>
        </authorList>
    </citation>
    <scope>NUCLEOTIDE SEQUENCE [LARGE SCALE GENOMIC DNA]</scope>
    <source>
        <strain evidence="2 3">DSM 25532</strain>
    </source>
</reference>
<dbReference type="SUPFAM" id="SSF52980">
    <property type="entry name" value="Restriction endonuclease-like"/>
    <property type="match status" value="1"/>
</dbReference>
<dbReference type="PANTHER" id="PTHR36558">
    <property type="entry name" value="GLR1098 PROTEIN"/>
    <property type="match status" value="1"/>
</dbReference>